<dbReference type="Pfam" id="PF08239">
    <property type="entry name" value="SH3_3"/>
    <property type="match status" value="1"/>
</dbReference>
<gene>
    <name evidence="2" type="ORF">FE782_31620</name>
</gene>
<accession>A0A5R9G673</accession>
<feature type="domain" description="GH18" evidence="1">
    <location>
        <begin position="242"/>
        <end position="560"/>
    </location>
</feature>
<evidence type="ECO:0000313" key="3">
    <source>
        <dbReference type="Proteomes" id="UP000309676"/>
    </source>
</evidence>
<comment type="caution">
    <text evidence="2">The sequence shown here is derived from an EMBL/GenBank/DDBJ whole genome shotgun (WGS) entry which is preliminary data.</text>
</comment>
<dbReference type="AlphaFoldDB" id="A0A5R9G673"/>
<keyword evidence="3" id="KW-1185">Reference proteome</keyword>
<protein>
    <submittedName>
        <fullName evidence="2">Glycosyl hydrolase</fullName>
    </submittedName>
</protein>
<dbReference type="GO" id="GO:0008061">
    <property type="term" value="F:chitin binding"/>
    <property type="evidence" value="ECO:0007669"/>
    <property type="project" value="InterPro"/>
</dbReference>
<dbReference type="InterPro" id="IPR017853">
    <property type="entry name" value="GH"/>
</dbReference>
<dbReference type="SMART" id="SM00636">
    <property type="entry name" value="Glyco_18"/>
    <property type="match status" value="1"/>
</dbReference>
<dbReference type="InterPro" id="IPR012854">
    <property type="entry name" value="Cu_amine_oxidase-like_N"/>
</dbReference>
<evidence type="ECO:0000313" key="2">
    <source>
        <dbReference type="EMBL" id="TLS48263.1"/>
    </source>
</evidence>
<dbReference type="Proteomes" id="UP000309676">
    <property type="component" value="Unassembled WGS sequence"/>
</dbReference>
<dbReference type="Gene3D" id="2.30.30.40">
    <property type="entry name" value="SH3 Domains"/>
    <property type="match status" value="1"/>
</dbReference>
<keyword evidence="2" id="KW-0378">Hydrolase</keyword>
<dbReference type="InterPro" id="IPR003646">
    <property type="entry name" value="SH3-like_bac-type"/>
</dbReference>
<dbReference type="PANTHER" id="PTHR46066">
    <property type="entry name" value="CHITINASE DOMAIN-CONTAINING PROTEIN 1 FAMILY MEMBER"/>
    <property type="match status" value="1"/>
</dbReference>
<dbReference type="SUPFAM" id="SSF55383">
    <property type="entry name" value="Copper amine oxidase, domain N"/>
    <property type="match status" value="1"/>
</dbReference>
<organism evidence="2 3">
    <name type="scientific">Paenibacillus antri</name>
    <dbReference type="NCBI Taxonomy" id="2582848"/>
    <lineage>
        <taxon>Bacteria</taxon>
        <taxon>Bacillati</taxon>
        <taxon>Bacillota</taxon>
        <taxon>Bacilli</taxon>
        <taxon>Bacillales</taxon>
        <taxon>Paenibacillaceae</taxon>
        <taxon>Paenibacillus</taxon>
    </lineage>
</organism>
<dbReference type="InterPro" id="IPR029070">
    <property type="entry name" value="Chitinase_insertion_sf"/>
</dbReference>
<sequence length="560" mass="61929">MTIALLGVALVWFLRNYGPVDTRIIPDYGSDKPVFYQGAPLDGSAIGAGEGLKLPLTLLQEVVDPNIRYEEASSSVIIATKDRVLRLVSDQLTAWSNDRPFELRFPVELAEDGVVYVPVDPILPIYGLTVTEAADTGIVTLARAGDTLARIEAPAPADGEERPRDVAVRSEPTVRAPIVDDLAPGERAVVWGEAEGWYKVQTDRGYVGFADERAVRWAGAEIVSGPDAPQAAPYVPDRPMGKKIVLAWEQVYERNPDATKFGAMPGLNVVSPTWFHVIDGEGNLENRADAAYVRWAHDRGYQVWALFSNNFDPDMTAEALSTYDRRMSMARQLVSWAQLYKLDGLNVDFENVHVKDGPNLTQFMRELTPLLHEAGLTVSIDVTFAGGSDTWSKFLDRKALGSIVDYMMVMAYDEHWASSPVAGSVASLPWVENGMRVIIEEHGVPAEKLLLGVPFYTRIWTEETVDGKKKVSSKAVGMKAVADLIKEKGLQPTLDEKTGQRYVQYEENGAVKKIWIEDEVSMQARAKLARELGLAGVAAWSRNFANDAIWNTIDETLHHK</sequence>
<name>A0A5R9G673_9BACL</name>
<dbReference type="Pfam" id="PF00704">
    <property type="entry name" value="Glyco_hydro_18"/>
    <property type="match status" value="1"/>
</dbReference>
<reference evidence="2 3" key="1">
    <citation type="submission" date="2019-05" db="EMBL/GenBank/DDBJ databases">
        <authorList>
            <person name="Narsing Rao M.P."/>
            <person name="Li W.J."/>
        </authorList>
    </citation>
    <scope>NUCLEOTIDE SEQUENCE [LARGE SCALE GENOMIC DNA]</scope>
    <source>
        <strain evidence="2 3">SYSU_K30003</strain>
    </source>
</reference>
<dbReference type="SUPFAM" id="SSF51445">
    <property type="entry name" value="(Trans)glycosidases"/>
    <property type="match status" value="1"/>
</dbReference>
<dbReference type="Gene3D" id="3.20.20.80">
    <property type="entry name" value="Glycosidases"/>
    <property type="match status" value="1"/>
</dbReference>
<dbReference type="InterPro" id="IPR036582">
    <property type="entry name" value="Mao_N_sf"/>
</dbReference>
<dbReference type="InterPro" id="IPR011583">
    <property type="entry name" value="Chitinase_II/V-like_cat"/>
</dbReference>
<dbReference type="OrthoDB" id="9775889at2"/>
<dbReference type="Gene3D" id="3.10.50.10">
    <property type="match status" value="1"/>
</dbReference>
<evidence type="ECO:0000259" key="1">
    <source>
        <dbReference type="PROSITE" id="PS51910"/>
    </source>
</evidence>
<dbReference type="GO" id="GO:0016787">
    <property type="term" value="F:hydrolase activity"/>
    <property type="evidence" value="ECO:0007669"/>
    <property type="project" value="UniProtKB-KW"/>
</dbReference>
<proteinExistence type="predicted"/>
<dbReference type="EMBL" id="VCIW01000043">
    <property type="protein sequence ID" value="TLS48263.1"/>
    <property type="molecule type" value="Genomic_DNA"/>
</dbReference>
<dbReference type="Pfam" id="PF07833">
    <property type="entry name" value="Cu_amine_oxidN1"/>
    <property type="match status" value="1"/>
</dbReference>
<dbReference type="PANTHER" id="PTHR46066:SF2">
    <property type="entry name" value="CHITINASE DOMAIN-CONTAINING PROTEIN 1"/>
    <property type="match status" value="1"/>
</dbReference>
<dbReference type="PROSITE" id="PS51910">
    <property type="entry name" value="GH18_2"/>
    <property type="match status" value="1"/>
</dbReference>
<dbReference type="GO" id="GO:0005975">
    <property type="term" value="P:carbohydrate metabolic process"/>
    <property type="evidence" value="ECO:0007669"/>
    <property type="project" value="InterPro"/>
</dbReference>
<dbReference type="InterPro" id="IPR001223">
    <property type="entry name" value="Glyco_hydro18_cat"/>
</dbReference>